<dbReference type="PANTHER" id="PTHR43414">
    <property type="entry name" value="MULTIDRUG RESISTANCE PROTEIN MDTG"/>
    <property type="match status" value="1"/>
</dbReference>
<dbReference type="Proteomes" id="UP000245974">
    <property type="component" value="Unassembled WGS sequence"/>
</dbReference>
<gene>
    <name evidence="9" type="primary">tetA</name>
    <name evidence="9" type="ORF">KPC_1894</name>
</gene>
<sequence>MRRFHSDHYVLLLSQFFSTFGLMLLIPIMPMFMQKFSIHAADSALWAGIALSAPAIGSLFAAPLIGHYIDLYGHKKTLLVSMCGLCISMFCMAYATQIWLFIFARLVLGFCSLSVVLTAYISHLSGQSTRGVALGRLHAAIALACLLGPMFGGILFDRWSLENLLSINAIVLVVLIILAYLFLADQHPTVHATTQLTSPEQSQFDKSIFAWMSAGALVQAGGFGLVACFVLYIAELIKITHYSYSPATLTGILHALSWGAAFCATSFWGKRIDHKGESSSYFIFAALICGVCIFSLSWINNLWLVLILRIIQGFCYAALIPSVLHSITSKTQRNIHGKIIGVSNSAFVIGQLFGPIAITVAYTLYNISMALICTAIFFICAGLIVFLNKFLAKSVIEEAK</sequence>
<dbReference type="PRINTS" id="PR01035">
    <property type="entry name" value="TCRTETA"/>
</dbReference>
<keyword evidence="6 7" id="KW-0472">Membrane</keyword>
<evidence type="ECO:0000256" key="7">
    <source>
        <dbReference type="SAM" id="Phobius"/>
    </source>
</evidence>
<evidence type="ECO:0000259" key="8">
    <source>
        <dbReference type="PROSITE" id="PS50850"/>
    </source>
</evidence>
<dbReference type="Gene3D" id="1.20.1250.20">
    <property type="entry name" value="MFS general substrate transporter like domains"/>
    <property type="match status" value="1"/>
</dbReference>
<name>A0A2U3MZ55_9GAMM</name>
<keyword evidence="5 7" id="KW-1133">Transmembrane helix</keyword>
<comment type="subcellular location">
    <subcellularLocation>
        <location evidence="1">Cell membrane</location>
        <topology evidence="1">Multi-pass membrane protein</topology>
    </subcellularLocation>
</comment>
<dbReference type="Pfam" id="PF07690">
    <property type="entry name" value="MFS_1"/>
    <property type="match status" value="1"/>
</dbReference>
<keyword evidence="2" id="KW-0813">Transport</keyword>
<dbReference type="OrthoDB" id="9810492at2"/>
<protein>
    <submittedName>
        <fullName evidence="9">Tetracycline resistance protein, class B</fullName>
    </submittedName>
</protein>
<proteinExistence type="predicted"/>
<evidence type="ECO:0000313" key="10">
    <source>
        <dbReference type="Proteomes" id="UP000245974"/>
    </source>
</evidence>
<keyword evidence="4 7" id="KW-0812">Transmembrane</keyword>
<evidence type="ECO:0000256" key="3">
    <source>
        <dbReference type="ARBA" id="ARBA00022475"/>
    </source>
</evidence>
<evidence type="ECO:0000313" key="9">
    <source>
        <dbReference type="EMBL" id="SPL70716.1"/>
    </source>
</evidence>
<dbReference type="InterPro" id="IPR020846">
    <property type="entry name" value="MFS_dom"/>
</dbReference>
<feature type="transmembrane region" description="Helical" evidence="7">
    <location>
        <begin position="133"/>
        <end position="152"/>
    </location>
</feature>
<dbReference type="PROSITE" id="PS50850">
    <property type="entry name" value="MFS"/>
    <property type="match status" value="1"/>
</dbReference>
<evidence type="ECO:0000256" key="1">
    <source>
        <dbReference type="ARBA" id="ARBA00004651"/>
    </source>
</evidence>
<evidence type="ECO:0000256" key="5">
    <source>
        <dbReference type="ARBA" id="ARBA00022989"/>
    </source>
</evidence>
<dbReference type="InterPro" id="IPR001958">
    <property type="entry name" value="Tet-R_TetA/multi-R_MdtG-like"/>
</dbReference>
<feature type="transmembrane region" description="Helical" evidence="7">
    <location>
        <begin position="306"/>
        <end position="327"/>
    </location>
</feature>
<keyword evidence="10" id="KW-1185">Reference proteome</keyword>
<feature type="domain" description="Major facilitator superfamily (MFS) profile" evidence="8">
    <location>
        <begin position="7"/>
        <end position="400"/>
    </location>
</feature>
<evidence type="ECO:0000256" key="6">
    <source>
        <dbReference type="ARBA" id="ARBA00023136"/>
    </source>
</evidence>
<dbReference type="GO" id="GO:0022857">
    <property type="term" value="F:transmembrane transporter activity"/>
    <property type="evidence" value="ECO:0007669"/>
    <property type="project" value="InterPro"/>
</dbReference>
<feature type="transmembrane region" description="Helical" evidence="7">
    <location>
        <begin position="281"/>
        <end position="300"/>
    </location>
</feature>
<feature type="transmembrane region" description="Helical" evidence="7">
    <location>
        <begin position="102"/>
        <end position="121"/>
    </location>
</feature>
<dbReference type="CDD" id="cd17325">
    <property type="entry name" value="MFS_MdtG_SLC18_like"/>
    <property type="match status" value="1"/>
</dbReference>
<feature type="transmembrane region" description="Helical" evidence="7">
    <location>
        <begin position="44"/>
        <end position="65"/>
    </location>
</feature>
<keyword evidence="3" id="KW-1003">Cell membrane</keyword>
<dbReference type="AlphaFoldDB" id="A0A2U3MZ55"/>
<evidence type="ECO:0000256" key="4">
    <source>
        <dbReference type="ARBA" id="ARBA00022692"/>
    </source>
</evidence>
<dbReference type="EMBL" id="OOGT01000077">
    <property type="protein sequence ID" value="SPL70716.1"/>
    <property type="molecule type" value="Genomic_DNA"/>
</dbReference>
<dbReference type="FunCoup" id="A0A2U3MZ55">
    <property type="interactions" value="235"/>
</dbReference>
<feature type="transmembrane region" description="Helical" evidence="7">
    <location>
        <begin position="208"/>
        <end position="234"/>
    </location>
</feature>
<feature type="transmembrane region" description="Helical" evidence="7">
    <location>
        <begin position="9"/>
        <end position="32"/>
    </location>
</feature>
<feature type="transmembrane region" description="Helical" evidence="7">
    <location>
        <begin position="164"/>
        <end position="183"/>
    </location>
</feature>
<feature type="transmembrane region" description="Helical" evidence="7">
    <location>
        <begin position="77"/>
        <end position="96"/>
    </location>
</feature>
<dbReference type="SUPFAM" id="SSF103473">
    <property type="entry name" value="MFS general substrate transporter"/>
    <property type="match status" value="1"/>
</dbReference>
<dbReference type="RefSeq" id="WP_121974169.1">
    <property type="nucleotide sequence ID" value="NZ_OOGT01000077.1"/>
</dbReference>
<feature type="transmembrane region" description="Helical" evidence="7">
    <location>
        <begin position="339"/>
        <end position="358"/>
    </location>
</feature>
<dbReference type="GO" id="GO:0005886">
    <property type="term" value="C:plasma membrane"/>
    <property type="evidence" value="ECO:0007669"/>
    <property type="project" value="UniProtKB-SubCell"/>
</dbReference>
<dbReference type="InterPro" id="IPR036259">
    <property type="entry name" value="MFS_trans_sf"/>
</dbReference>
<feature type="transmembrane region" description="Helical" evidence="7">
    <location>
        <begin position="364"/>
        <end position="387"/>
    </location>
</feature>
<feature type="transmembrane region" description="Helical" evidence="7">
    <location>
        <begin position="246"/>
        <end position="269"/>
    </location>
</feature>
<dbReference type="InterPro" id="IPR011701">
    <property type="entry name" value="MFS"/>
</dbReference>
<dbReference type="InParanoid" id="A0A2U3MZ55"/>
<reference evidence="10" key="1">
    <citation type="submission" date="2018-03" db="EMBL/GenBank/DDBJ databases">
        <authorList>
            <person name="Blom J."/>
        </authorList>
    </citation>
    <scope>NUCLEOTIDE SEQUENCE [LARGE SCALE GENOMIC DNA]</scope>
    <source>
        <strain evidence="10">KPC-SM-21</strain>
    </source>
</reference>
<evidence type="ECO:0000256" key="2">
    <source>
        <dbReference type="ARBA" id="ARBA00022448"/>
    </source>
</evidence>
<organism evidence="9 10">
    <name type="scientific">Acinetobacter stercoris</name>
    <dbReference type="NCBI Taxonomy" id="2126983"/>
    <lineage>
        <taxon>Bacteria</taxon>
        <taxon>Pseudomonadati</taxon>
        <taxon>Pseudomonadota</taxon>
        <taxon>Gammaproteobacteria</taxon>
        <taxon>Moraxellales</taxon>
        <taxon>Moraxellaceae</taxon>
        <taxon>Acinetobacter</taxon>
    </lineage>
</organism>
<dbReference type="PANTHER" id="PTHR43414:SF6">
    <property type="entry name" value="MULTIDRUG RESISTANCE PROTEIN MDTG"/>
    <property type="match status" value="1"/>
</dbReference>
<accession>A0A2U3MZ55</accession>